<dbReference type="EC" id="3.5.4.25" evidence="3"/>
<keyword evidence="5" id="KW-0479">Metal-binding</keyword>
<comment type="catalytic activity">
    <reaction evidence="10">
        <text>GTP + 4 H2O = 2,5-diamino-6-hydroxy-4-(5-phosphoribosylamino)-pyrimidine + formate + 2 phosphate + 3 H(+)</text>
        <dbReference type="Rhea" id="RHEA:23704"/>
        <dbReference type="ChEBI" id="CHEBI:15377"/>
        <dbReference type="ChEBI" id="CHEBI:15378"/>
        <dbReference type="ChEBI" id="CHEBI:15740"/>
        <dbReference type="ChEBI" id="CHEBI:37565"/>
        <dbReference type="ChEBI" id="CHEBI:43474"/>
        <dbReference type="ChEBI" id="CHEBI:58614"/>
        <dbReference type="EC" id="3.5.4.25"/>
    </reaction>
</comment>
<evidence type="ECO:0000256" key="5">
    <source>
        <dbReference type="ARBA" id="ARBA00022723"/>
    </source>
</evidence>
<dbReference type="NCBIfam" id="NF001591">
    <property type="entry name" value="PRK00393.1"/>
    <property type="match status" value="1"/>
</dbReference>
<keyword evidence="6" id="KW-0547">Nucleotide-binding</keyword>
<dbReference type="CDD" id="cd00641">
    <property type="entry name" value="GTP_cyclohydro2"/>
    <property type="match status" value="1"/>
</dbReference>
<evidence type="ECO:0000256" key="8">
    <source>
        <dbReference type="ARBA" id="ARBA00022833"/>
    </source>
</evidence>
<dbReference type="Gene3D" id="3.40.50.10990">
    <property type="entry name" value="GTP cyclohydrolase II"/>
    <property type="match status" value="1"/>
</dbReference>
<dbReference type="InterPro" id="IPR036144">
    <property type="entry name" value="RibA-like_sf"/>
</dbReference>
<evidence type="ECO:0000256" key="4">
    <source>
        <dbReference type="ARBA" id="ARBA00022619"/>
    </source>
</evidence>
<dbReference type="InterPro" id="IPR032677">
    <property type="entry name" value="GTP_cyclohydro_II"/>
</dbReference>
<reference evidence="12 13" key="1">
    <citation type="submission" date="2020-07" db="EMBL/GenBank/DDBJ databases">
        <title>Transfer of Campylobacter canadensis to the novel genus Avispirillum gen. nov., that also includes two novel species recovered from migratory waterfowl: Avispirillum anseris sp. nov. and Avispirillum brantae sp. nov.</title>
        <authorList>
            <person name="Miller W.G."/>
            <person name="Chapman M.H."/>
            <person name="Yee E."/>
            <person name="Inglis G.D."/>
        </authorList>
    </citation>
    <scope>NUCLEOTIDE SEQUENCE [LARGE SCALE GENOMIC DNA]</scope>
    <source>
        <strain evidence="12 13">L283</strain>
    </source>
</reference>
<dbReference type="PANTHER" id="PTHR21327:SF18">
    <property type="entry name" value="3,4-DIHYDROXY-2-BUTANONE 4-PHOSPHATE SYNTHASE"/>
    <property type="match status" value="1"/>
</dbReference>
<dbReference type="EMBL" id="JACGBB010000035">
    <property type="protein sequence ID" value="MBZ7988132.1"/>
    <property type="molecule type" value="Genomic_DNA"/>
</dbReference>
<evidence type="ECO:0000313" key="12">
    <source>
        <dbReference type="EMBL" id="MBZ7988132.1"/>
    </source>
</evidence>
<dbReference type="GO" id="GO:0003935">
    <property type="term" value="F:GTP cyclohydrolase II activity"/>
    <property type="evidence" value="ECO:0007669"/>
    <property type="project" value="UniProtKB-EC"/>
</dbReference>
<evidence type="ECO:0000256" key="7">
    <source>
        <dbReference type="ARBA" id="ARBA00022801"/>
    </source>
</evidence>
<evidence type="ECO:0000256" key="3">
    <source>
        <dbReference type="ARBA" id="ARBA00012762"/>
    </source>
</evidence>
<name>A0ABS7WUX5_9BACT</name>
<comment type="cofactor">
    <cofactor evidence="1">
        <name>Zn(2+)</name>
        <dbReference type="ChEBI" id="CHEBI:29105"/>
    </cofactor>
</comment>
<evidence type="ECO:0000256" key="6">
    <source>
        <dbReference type="ARBA" id="ARBA00022741"/>
    </source>
</evidence>
<evidence type="ECO:0000256" key="2">
    <source>
        <dbReference type="ARBA" id="ARBA00004853"/>
    </source>
</evidence>
<keyword evidence="7 12" id="KW-0378">Hydrolase</keyword>
<evidence type="ECO:0000259" key="11">
    <source>
        <dbReference type="Pfam" id="PF00925"/>
    </source>
</evidence>
<dbReference type="SUPFAM" id="SSF142695">
    <property type="entry name" value="RibA-like"/>
    <property type="match status" value="1"/>
</dbReference>
<evidence type="ECO:0000256" key="1">
    <source>
        <dbReference type="ARBA" id="ARBA00001947"/>
    </source>
</evidence>
<keyword evidence="4" id="KW-0686">Riboflavin biosynthesis</keyword>
<dbReference type="PANTHER" id="PTHR21327">
    <property type="entry name" value="GTP CYCLOHYDROLASE II-RELATED"/>
    <property type="match status" value="1"/>
</dbReference>
<comment type="caution">
    <text evidence="12">The sequence shown here is derived from an EMBL/GenBank/DDBJ whole genome shotgun (WGS) entry which is preliminary data.</text>
</comment>
<keyword evidence="8" id="KW-0862">Zinc</keyword>
<gene>
    <name evidence="12" type="primary">ribA</name>
    <name evidence="12" type="ORF">AVCANL283_08515</name>
</gene>
<evidence type="ECO:0000256" key="10">
    <source>
        <dbReference type="ARBA" id="ARBA00049295"/>
    </source>
</evidence>
<protein>
    <recommendedName>
        <fullName evidence="3">GTP cyclohydrolase II</fullName>
        <ecNumber evidence="3">3.5.4.25</ecNumber>
    </recommendedName>
</protein>
<dbReference type="NCBIfam" id="TIGR00505">
    <property type="entry name" value="ribA"/>
    <property type="match status" value="1"/>
</dbReference>
<keyword evidence="13" id="KW-1185">Reference proteome</keyword>
<comment type="pathway">
    <text evidence="2">Cofactor biosynthesis; riboflavin biosynthesis; 5-amino-6-(D-ribitylamino)uracil from GTP: step 1/4.</text>
</comment>
<keyword evidence="9" id="KW-0342">GTP-binding</keyword>
<evidence type="ECO:0000313" key="13">
    <source>
        <dbReference type="Proteomes" id="UP000786183"/>
    </source>
</evidence>
<accession>A0ABS7WUX5</accession>
<proteinExistence type="predicted"/>
<sequence length="185" mass="21501">MEVKVSKKAKLPTRFGDFIIQSFNYKDKDHLCIIKGEIKEKMNIRIHSECLTGDALGSLKCDCREQLEYALKYINENGGMVIYLRQEGRGIGLFNKINAYALQDEGFDTLEANLKLGFKDDEREYSLVEFILEYYNIKEVSLLTNNPQKLKAISKDVKRVPIIMKENEFNKNYLKVKECKMGHML</sequence>
<dbReference type="RefSeq" id="WP_172230418.1">
    <property type="nucleotide sequence ID" value="NZ_CP035946.1"/>
</dbReference>
<organism evidence="12 13">
    <name type="scientific">Campylobacter canadensis</name>
    <dbReference type="NCBI Taxonomy" id="449520"/>
    <lineage>
        <taxon>Bacteria</taxon>
        <taxon>Pseudomonadati</taxon>
        <taxon>Campylobacterota</taxon>
        <taxon>Epsilonproteobacteria</taxon>
        <taxon>Campylobacterales</taxon>
        <taxon>Campylobacteraceae</taxon>
        <taxon>Campylobacter</taxon>
    </lineage>
</organism>
<dbReference type="Proteomes" id="UP000786183">
    <property type="component" value="Unassembled WGS sequence"/>
</dbReference>
<evidence type="ECO:0000256" key="9">
    <source>
        <dbReference type="ARBA" id="ARBA00023134"/>
    </source>
</evidence>
<dbReference type="InterPro" id="IPR000926">
    <property type="entry name" value="RibA"/>
</dbReference>
<feature type="domain" description="GTP cyclohydrolase II" evidence="11">
    <location>
        <begin position="8"/>
        <end position="155"/>
    </location>
</feature>
<dbReference type="Pfam" id="PF00925">
    <property type="entry name" value="GTP_cyclohydro2"/>
    <property type="match status" value="1"/>
</dbReference>